<comment type="subcellular location">
    <subcellularLocation>
        <location evidence="1">Membrane</location>
        <topology evidence="1">Multi-pass membrane protein</topology>
    </subcellularLocation>
</comment>
<feature type="transmembrane region" description="Helical" evidence="4">
    <location>
        <begin position="87"/>
        <end position="107"/>
    </location>
</feature>
<dbReference type="OrthoDB" id="6499973at2759"/>
<evidence type="ECO:0000256" key="3">
    <source>
        <dbReference type="SAM" id="MobiDB-lite"/>
    </source>
</evidence>
<dbReference type="PANTHER" id="PTHR11360:SF130">
    <property type="entry name" value="MAJOR FACILITATOR SUPERFAMILY (MFS) PROFILE DOMAIN-CONTAINING PROTEIN-RELATED"/>
    <property type="match status" value="1"/>
</dbReference>
<sequence length="445" mass="47989">MEAQNSNLQSPGPDSAEARNTGNDPPDGGWDAWKTGMHGSQQSRKQNAYNAIVFCSHLVILNTWGVVNSFGAFQTTYASMLAPVSPSAISWIGSLQVFLLFFIGTITGWLSDIGLFRCVLATGSMLQIVGVFTAASSTKYWQLLLAQGVCMGLGNGFIFCPSLAVLSTYFKKRKSLAIGIAMAGSSTGGLVIPSMVRQLLPQVGYPWTMRAIGFVQLGTLLIVNFLMRPRILPSQRSKLIDPSAFGDLGYSLYAVSFFLNFLGVYFAFYYVASFARTQVNPSFSYDESLNLLLILNGVGLLGRVLPNFFADEVTGSINMLLPMSIISSILCFCWIAISSTAGLYTWTVFYAISAAGVQSMSPAGLSILTDDLSKVGVRMGMVFTIVSFAVLCGPPIEGLIINQQDGSYWGAQIFAGSSLMLGSILLAITRTVKLRAMGKTLWSKV</sequence>
<keyword evidence="6" id="KW-1185">Reference proteome</keyword>
<proteinExistence type="inferred from homology"/>
<dbReference type="Proteomes" id="UP000256328">
    <property type="component" value="Unassembled WGS sequence"/>
</dbReference>
<evidence type="ECO:0008006" key="7">
    <source>
        <dbReference type="Google" id="ProtNLM"/>
    </source>
</evidence>
<evidence type="ECO:0000256" key="2">
    <source>
        <dbReference type="ARBA" id="ARBA00006727"/>
    </source>
</evidence>
<dbReference type="EMBL" id="PDLN01000018">
    <property type="protein sequence ID" value="RDW61655.1"/>
    <property type="molecule type" value="Genomic_DNA"/>
</dbReference>
<feature type="transmembrane region" description="Helical" evidence="4">
    <location>
        <begin position="317"/>
        <end position="337"/>
    </location>
</feature>
<feature type="transmembrane region" description="Helical" evidence="4">
    <location>
        <begin position="248"/>
        <end position="271"/>
    </location>
</feature>
<evidence type="ECO:0000313" key="6">
    <source>
        <dbReference type="Proteomes" id="UP000256328"/>
    </source>
</evidence>
<accession>A0A3D8QIM8</accession>
<feature type="transmembrane region" description="Helical" evidence="4">
    <location>
        <begin position="375"/>
        <end position="396"/>
    </location>
</feature>
<dbReference type="Pfam" id="PF07690">
    <property type="entry name" value="MFS_1"/>
    <property type="match status" value="1"/>
</dbReference>
<feature type="transmembrane region" description="Helical" evidence="4">
    <location>
        <begin position="408"/>
        <end position="429"/>
    </location>
</feature>
<evidence type="ECO:0000313" key="5">
    <source>
        <dbReference type="EMBL" id="RDW61655.1"/>
    </source>
</evidence>
<name>A0A3D8QIM8_9HELO</name>
<keyword evidence="4" id="KW-1133">Transmembrane helix</keyword>
<keyword evidence="4" id="KW-0472">Membrane</keyword>
<dbReference type="Gene3D" id="1.20.1250.20">
    <property type="entry name" value="MFS general substrate transporter like domains"/>
    <property type="match status" value="2"/>
</dbReference>
<gene>
    <name evidence="5" type="ORF">BP5796_11547</name>
</gene>
<protein>
    <recommendedName>
        <fullName evidence="7">Major facilitator superfamily (MFS) profile domain-containing protein</fullName>
    </recommendedName>
</protein>
<dbReference type="GO" id="GO:0022857">
    <property type="term" value="F:transmembrane transporter activity"/>
    <property type="evidence" value="ECO:0007669"/>
    <property type="project" value="InterPro"/>
</dbReference>
<evidence type="ECO:0000256" key="4">
    <source>
        <dbReference type="SAM" id="Phobius"/>
    </source>
</evidence>
<dbReference type="SUPFAM" id="SSF103473">
    <property type="entry name" value="MFS general substrate transporter"/>
    <property type="match status" value="1"/>
</dbReference>
<dbReference type="AlphaFoldDB" id="A0A3D8QIM8"/>
<dbReference type="GO" id="GO:0016020">
    <property type="term" value="C:membrane"/>
    <property type="evidence" value="ECO:0007669"/>
    <property type="project" value="UniProtKB-SubCell"/>
</dbReference>
<comment type="caution">
    <text evidence="5">The sequence shown here is derived from an EMBL/GenBank/DDBJ whole genome shotgun (WGS) entry which is preliminary data.</text>
</comment>
<evidence type="ECO:0000256" key="1">
    <source>
        <dbReference type="ARBA" id="ARBA00004141"/>
    </source>
</evidence>
<feature type="transmembrane region" description="Helical" evidence="4">
    <location>
        <begin position="343"/>
        <end position="368"/>
    </location>
</feature>
<dbReference type="InterPro" id="IPR011701">
    <property type="entry name" value="MFS"/>
</dbReference>
<feature type="transmembrane region" description="Helical" evidence="4">
    <location>
        <begin position="47"/>
        <end position="67"/>
    </location>
</feature>
<dbReference type="InterPro" id="IPR036259">
    <property type="entry name" value="MFS_trans_sf"/>
</dbReference>
<reference evidence="5 6" key="1">
    <citation type="journal article" date="2018" name="IMA Fungus">
        <title>IMA Genome-F 9: Draft genome sequence of Annulohypoxylon stygium, Aspergillus mulundensis, Berkeleyomyces basicola (syn. Thielaviopsis basicola), Ceratocystis smalleyi, two Cercospora beticola strains, Coleophoma cylindrospora, Fusarium fracticaudum, Phialophora cf. hyalina, and Morchella septimelata.</title>
        <authorList>
            <person name="Wingfield B.D."/>
            <person name="Bills G.F."/>
            <person name="Dong Y."/>
            <person name="Huang W."/>
            <person name="Nel W.J."/>
            <person name="Swalarsk-Parry B.S."/>
            <person name="Vaghefi N."/>
            <person name="Wilken P.M."/>
            <person name="An Z."/>
            <person name="de Beer Z.W."/>
            <person name="De Vos L."/>
            <person name="Chen L."/>
            <person name="Duong T.A."/>
            <person name="Gao Y."/>
            <person name="Hammerbacher A."/>
            <person name="Kikkert J.R."/>
            <person name="Li Y."/>
            <person name="Li H."/>
            <person name="Li K."/>
            <person name="Li Q."/>
            <person name="Liu X."/>
            <person name="Ma X."/>
            <person name="Naidoo K."/>
            <person name="Pethybridge S.J."/>
            <person name="Sun J."/>
            <person name="Steenkamp E.T."/>
            <person name="van der Nest M.A."/>
            <person name="van Wyk S."/>
            <person name="Wingfield M.J."/>
            <person name="Xiong C."/>
            <person name="Yue Q."/>
            <person name="Zhang X."/>
        </authorList>
    </citation>
    <scope>NUCLEOTIDE SEQUENCE [LARGE SCALE GENOMIC DNA]</scope>
    <source>
        <strain evidence="5 6">BP5796</strain>
    </source>
</reference>
<feature type="transmembrane region" description="Helical" evidence="4">
    <location>
        <begin position="114"/>
        <end position="135"/>
    </location>
</feature>
<keyword evidence="4" id="KW-0812">Transmembrane</keyword>
<feature type="compositionally biased region" description="Polar residues" evidence="3">
    <location>
        <begin position="1"/>
        <end position="23"/>
    </location>
</feature>
<comment type="similarity">
    <text evidence="2">Belongs to the major facilitator superfamily. Monocarboxylate porter (TC 2.A.1.13) family.</text>
</comment>
<organism evidence="5 6">
    <name type="scientific">Coleophoma crateriformis</name>
    <dbReference type="NCBI Taxonomy" id="565419"/>
    <lineage>
        <taxon>Eukaryota</taxon>
        <taxon>Fungi</taxon>
        <taxon>Dikarya</taxon>
        <taxon>Ascomycota</taxon>
        <taxon>Pezizomycotina</taxon>
        <taxon>Leotiomycetes</taxon>
        <taxon>Helotiales</taxon>
        <taxon>Dermateaceae</taxon>
        <taxon>Coleophoma</taxon>
    </lineage>
</organism>
<feature type="transmembrane region" description="Helical" evidence="4">
    <location>
        <begin position="291"/>
        <end position="310"/>
    </location>
</feature>
<dbReference type="InterPro" id="IPR050327">
    <property type="entry name" value="Proton-linked_MCT"/>
</dbReference>
<feature type="transmembrane region" description="Helical" evidence="4">
    <location>
        <begin position="176"/>
        <end position="195"/>
    </location>
</feature>
<feature type="transmembrane region" description="Helical" evidence="4">
    <location>
        <begin position="141"/>
        <end position="164"/>
    </location>
</feature>
<feature type="transmembrane region" description="Helical" evidence="4">
    <location>
        <begin position="207"/>
        <end position="227"/>
    </location>
</feature>
<feature type="region of interest" description="Disordered" evidence="3">
    <location>
        <begin position="1"/>
        <end position="37"/>
    </location>
</feature>
<dbReference type="PANTHER" id="PTHR11360">
    <property type="entry name" value="MONOCARBOXYLATE TRANSPORTER"/>
    <property type="match status" value="1"/>
</dbReference>